<reference evidence="2" key="1">
    <citation type="submission" date="2022-07" db="EMBL/GenBank/DDBJ databases">
        <title>Chromosome-level genome of Muraenolepis orangiensis.</title>
        <authorList>
            <person name="Kim J."/>
        </authorList>
    </citation>
    <scope>NUCLEOTIDE SEQUENCE</scope>
    <source>
        <strain evidence="2">KU_S4_2022</strain>
        <tissue evidence="2">Muscle</tissue>
    </source>
</reference>
<sequence length="122" mass="13481">MRTWQPSIAPPALLKALCLASPANPRQIASRSSGVFGRLMTLSRMSTTSSVTLWTMRWTVVRGIEKTLETTLYDVPLANQKRNTRVSIVAPHPCVHHLLSDPMDDAVDSGARHREDPGDHPV</sequence>
<gene>
    <name evidence="2" type="ORF">NHX12_019582</name>
</gene>
<dbReference type="Proteomes" id="UP001148018">
    <property type="component" value="Unassembled WGS sequence"/>
</dbReference>
<evidence type="ECO:0000313" key="3">
    <source>
        <dbReference type="Proteomes" id="UP001148018"/>
    </source>
</evidence>
<feature type="region of interest" description="Disordered" evidence="1">
    <location>
        <begin position="100"/>
        <end position="122"/>
    </location>
</feature>
<evidence type="ECO:0000256" key="1">
    <source>
        <dbReference type="SAM" id="MobiDB-lite"/>
    </source>
</evidence>
<protein>
    <submittedName>
        <fullName evidence="2">Uncharacterized protein</fullName>
    </submittedName>
</protein>
<organism evidence="2 3">
    <name type="scientific">Muraenolepis orangiensis</name>
    <name type="common">Patagonian moray cod</name>
    <dbReference type="NCBI Taxonomy" id="630683"/>
    <lineage>
        <taxon>Eukaryota</taxon>
        <taxon>Metazoa</taxon>
        <taxon>Chordata</taxon>
        <taxon>Craniata</taxon>
        <taxon>Vertebrata</taxon>
        <taxon>Euteleostomi</taxon>
        <taxon>Actinopterygii</taxon>
        <taxon>Neopterygii</taxon>
        <taxon>Teleostei</taxon>
        <taxon>Neoteleostei</taxon>
        <taxon>Acanthomorphata</taxon>
        <taxon>Zeiogadaria</taxon>
        <taxon>Gadariae</taxon>
        <taxon>Gadiformes</taxon>
        <taxon>Muraenolepidoidei</taxon>
        <taxon>Muraenolepididae</taxon>
        <taxon>Muraenolepis</taxon>
    </lineage>
</organism>
<feature type="compositionally biased region" description="Basic and acidic residues" evidence="1">
    <location>
        <begin position="110"/>
        <end position="122"/>
    </location>
</feature>
<comment type="caution">
    <text evidence="2">The sequence shown here is derived from an EMBL/GenBank/DDBJ whole genome shotgun (WGS) entry which is preliminary data.</text>
</comment>
<dbReference type="EMBL" id="JANIIK010000035">
    <property type="protein sequence ID" value="KAJ3613332.1"/>
    <property type="molecule type" value="Genomic_DNA"/>
</dbReference>
<dbReference type="AlphaFoldDB" id="A0A9Q0IU16"/>
<keyword evidence="3" id="KW-1185">Reference proteome</keyword>
<proteinExistence type="predicted"/>
<evidence type="ECO:0000313" key="2">
    <source>
        <dbReference type="EMBL" id="KAJ3613332.1"/>
    </source>
</evidence>
<name>A0A9Q0IU16_9TELE</name>
<accession>A0A9Q0IU16</accession>